<evidence type="ECO:0000256" key="2">
    <source>
        <dbReference type="ARBA" id="ARBA00010699"/>
    </source>
</evidence>
<dbReference type="GO" id="GO:0071951">
    <property type="term" value="P:conversion of methionyl-tRNA to N-formyl-methionyl-tRNA"/>
    <property type="evidence" value="ECO:0000318"/>
    <property type="project" value="GO_Central"/>
</dbReference>
<dbReference type="AlphaFoldDB" id="T1FZH3"/>
<dbReference type="CTD" id="20214221"/>
<accession>T1FZH3</accession>
<evidence type="ECO:0000256" key="7">
    <source>
        <dbReference type="ARBA" id="ARBA00022946"/>
    </source>
</evidence>
<reference evidence="14" key="3">
    <citation type="submission" date="2015-06" db="UniProtKB">
        <authorList>
            <consortium name="EnsemblMetazoa"/>
        </authorList>
    </citation>
    <scope>IDENTIFICATION</scope>
</reference>
<dbReference type="Gene3D" id="3.40.50.12230">
    <property type="match status" value="1"/>
</dbReference>
<dbReference type="OrthoDB" id="10268103at2759"/>
<keyword evidence="5" id="KW-0808">Transferase</keyword>
<feature type="domain" description="Formyl transferase C-terminal" evidence="12">
    <location>
        <begin position="198"/>
        <end position="307"/>
    </location>
</feature>
<dbReference type="InParanoid" id="T1FZH3"/>
<keyword evidence="8" id="KW-0496">Mitochondrion</keyword>
<dbReference type="RefSeq" id="XP_009027182.1">
    <property type="nucleotide sequence ID" value="XM_009028934.1"/>
</dbReference>
<dbReference type="SUPFAM" id="SSF50486">
    <property type="entry name" value="FMT C-terminal domain-like"/>
    <property type="match status" value="1"/>
</dbReference>
<name>T1FZH3_HELRO</name>
<evidence type="ECO:0000256" key="3">
    <source>
        <dbReference type="ARBA" id="ARBA00012261"/>
    </source>
</evidence>
<dbReference type="CDD" id="cd08646">
    <property type="entry name" value="FMT_core_Met-tRNA-FMT_N"/>
    <property type="match status" value="1"/>
</dbReference>
<dbReference type="EC" id="2.1.2.9" evidence="3"/>
<gene>
    <name evidence="14" type="primary">20214221</name>
    <name evidence="13" type="ORF">HELRODRAFT_68612</name>
</gene>
<evidence type="ECO:0000256" key="8">
    <source>
        <dbReference type="ARBA" id="ARBA00023128"/>
    </source>
</evidence>
<organism evidence="14 15">
    <name type="scientific">Helobdella robusta</name>
    <name type="common">Californian leech</name>
    <dbReference type="NCBI Taxonomy" id="6412"/>
    <lineage>
        <taxon>Eukaryota</taxon>
        <taxon>Metazoa</taxon>
        <taxon>Spiralia</taxon>
        <taxon>Lophotrochozoa</taxon>
        <taxon>Annelida</taxon>
        <taxon>Clitellata</taxon>
        <taxon>Hirudinea</taxon>
        <taxon>Rhynchobdellida</taxon>
        <taxon>Glossiphoniidae</taxon>
        <taxon>Helobdella</taxon>
    </lineage>
</organism>
<evidence type="ECO:0000256" key="1">
    <source>
        <dbReference type="ARBA" id="ARBA00004173"/>
    </source>
</evidence>
<dbReference type="InterPro" id="IPR011034">
    <property type="entry name" value="Formyl_transferase-like_C_sf"/>
</dbReference>
<dbReference type="EnsemblMetazoa" id="HelroT68612">
    <property type="protein sequence ID" value="HelroP68612"/>
    <property type="gene ID" value="HelroG68612"/>
</dbReference>
<comment type="catalytic activity">
    <reaction evidence="9">
        <text>L-methionyl-tRNA(fMet) + (6R)-10-formyltetrahydrofolate = N-formyl-L-methionyl-tRNA(fMet) + (6S)-5,6,7,8-tetrahydrofolate + H(+)</text>
        <dbReference type="Rhea" id="RHEA:24380"/>
        <dbReference type="Rhea" id="RHEA-COMP:9952"/>
        <dbReference type="Rhea" id="RHEA-COMP:9953"/>
        <dbReference type="ChEBI" id="CHEBI:15378"/>
        <dbReference type="ChEBI" id="CHEBI:57453"/>
        <dbReference type="ChEBI" id="CHEBI:78530"/>
        <dbReference type="ChEBI" id="CHEBI:78844"/>
        <dbReference type="ChEBI" id="CHEBI:195366"/>
        <dbReference type="EC" id="2.1.2.9"/>
    </reaction>
    <physiologicalReaction direction="left-to-right" evidence="9">
        <dbReference type="Rhea" id="RHEA:24381"/>
    </physiologicalReaction>
</comment>
<dbReference type="Proteomes" id="UP000015101">
    <property type="component" value="Unassembled WGS sequence"/>
</dbReference>
<comment type="function">
    <text evidence="10">Methionyl-tRNA formyltransferase that formylates methionyl-tRNA in mitochondria and is crucial for translation initiation.</text>
</comment>
<protein>
    <recommendedName>
        <fullName evidence="4">Methionyl-tRNA formyltransferase, mitochondrial</fullName>
        <ecNumber evidence="3">2.1.2.9</ecNumber>
    </recommendedName>
</protein>
<dbReference type="OMA" id="QPQSNEG"/>
<keyword evidence="15" id="KW-1185">Reference proteome</keyword>
<dbReference type="InterPro" id="IPR036477">
    <property type="entry name" value="Formyl_transf_N_sf"/>
</dbReference>
<dbReference type="Pfam" id="PF02911">
    <property type="entry name" value="Formyl_trans_C"/>
    <property type="match status" value="1"/>
</dbReference>
<reference evidence="13 15" key="2">
    <citation type="journal article" date="2013" name="Nature">
        <title>Insights into bilaterian evolution from three spiralian genomes.</title>
        <authorList>
            <person name="Simakov O."/>
            <person name="Marletaz F."/>
            <person name="Cho S.J."/>
            <person name="Edsinger-Gonzales E."/>
            <person name="Havlak P."/>
            <person name="Hellsten U."/>
            <person name="Kuo D.H."/>
            <person name="Larsson T."/>
            <person name="Lv J."/>
            <person name="Arendt D."/>
            <person name="Savage R."/>
            <person name="Osoegawa K."/>
            <person name="de Jong P."/>
            <person name="Grimwood J."/>
            <person name="Chapman J.A."/>
            <person name="Shapiro H."/>
            <person name="Aerts A."/>
            <person name="Otillar R.P."/>
            <person name="Terry A.Y."/>
            <person name="Boore J.L."/>
            <person name="Grigoriev I.V."/>
            <person name="Lindberg D.R."/>
            <person name="Seaver E.C."/>
            <person name="Weisblat D.A."/>
            <person name="Putnam N.H."/>
            <person name="Rokhsar D.S."/>
        </authorList>
    </citation>
    <scope>NUCLEOTIDE SEQUENCE</scope>
</reference>
<evidence type="ECO:0000256" key="4">
    <source>
        <dbReference type="ARBA" id="ARBA00014185"/>
    </source>
</evidence>
<evidence type="ECO:0000259" key="11">
    <source>
        <dbReference type="Pfam" id="PF00551"/>
    </source>
</evidence>
<dbReference type="EMBL" id="KB097571">
    <property type="protein sequence ID" value="ESN94616.1"/>
    <property type="molecule type" value="Genomic_DNA"/>
</dbReference>
<comment type="similarity">
    <text evidence="2">Belongs to the Fmt family.</text>
</comment>
<reference evidence="15" key="1">
    <citation type="submission" date="2012-12" db="EMBL/GenBank/DDBJ databases">
        <authorList>
            <person name="Hellsten U."/>
            <person name="Grimwood J."/>
            <person name="Chapman J.A."/>
            <person name="Shapiro H."/>
            <person name="Aerts A."/>
            <person name="Otillar R.P."/>
            <person name="Terry A.Y."/>
            <person name="Boore J.L."/>
            <person name="Simakov O."/>
            <person name="Marletaz F."/>
            <person name="Cho S.-J."/>
            <person name="Edsinger-Gonzales E."/>
            <person name="Havlak P."/>
            <person name="Kuo D.-H."/>
            <person name="Larsson T."/>
            <person name="Lv J."/>
            <person name="Arendt D."/>
            <person name="Savage R."/>
            <person name="Osoegawa K."/>
            <person name="de Jong P."/>
            <person name="Lindberg D.R."/>
            <person name="Seaver E.C."/>
            <person name="Weisblat D.A."/>
            <person name="Putnam N.H."/>
            <person name="Grigoriev I.V."/>
            <person name="Rokhsar D.S."/>
        </authorList>
    </citation>
    <scope>NUCLEOTIDE SEQUENCE</scope>
</reference>
<dbReference type="GO" id="GO:0004479">
    <property type="term" value="F:methionyl-tRNA formyltransferase activity"/>
    <property type="evidence" value="ECO:0000318"/>
    <property type="project" value="GO_Central"/>
</dbReference>
<dbReference type="EMBL" id="AMQM01001671">
    <property type="status" value="NOT_ANNOTATED_CDS"/>
    <property type="molecule type" value="Genomic_DNA"/>
</dbReference>
<evidence type="ECO:0000256" key="5">
    <source>
        <dbReference type="ARBA" id="ARBA00022679"/>
    </source>
</evidence>
<dbReference type="InterPro" id="IPR005793">
    <property type="entry name" value="Formyl_trans_C"/>
</dbReference>
<dbReference type="PANTHER" id="PTHR11138:SF5">
    <property type="entry name" value="METHIONYL-TRNA FORMYLTRANSFERASE, MITOCHONDRIAL"/>
    <property type="match status" value="1"/>
</dbReference>
<dbReference type="GO" id="GO:0005739">
    <property type="term" value="C:mitochondrion"/>
    <property type="evidence" value="ECO:0000318"/>
    <property type="project" value="GO_Central"/>
</dbReference>
<evidence type="ECO:0000256" key="6">
    <source>
        <dbReference type="ARBA" id="ARBA00022917"/>
    </source>
</evidence>
<keyword evidence="6" id="KW-0648">Protein biosynthesis</keyword>
<dbReference type="GeneID" id="20214221"/>
<evidence type="ECO:0000256" key="10">
    <source>
        <dbReference type="ARBA" id="ARBA00057846"/>
    </source>
</evidence>
<sequence length="345" mass="39786">MEPPWRVCFFGTDEFALEHLKKLHENQVAGDVKLVKSLDVVIPKSGKCIVGDYAERWNIRCMQWPIPSMVGTYDVGIVVSFGHLIPRSVIDSFPFGILNIHPSILPRWRGASPIIHTILNGDRETGISVMEIRPIHFDVGPLLLQSRFVIPDDCSTFQLRDYLSVEGSHMMMHALRDLPRLEKMEYEQNESGVTYAHKLSPVNARINWEEQSLTDIDRQYRALNEIYQLRSMWNKQKVKLLDMVPYPSILDSLEETFPEDEMTLRPGSAHYLKSHDILCIRCRDAWVGFGGIILKKPLSAKSFYNGYLSKYHLRSMTFDSMENALDKYTFRTTVSKSSLKTRAWV</sequence>
<dbReference type="KEGG" id="hro:HELRODRAFT_68612"/>
<dbReference type="Pfam" id="PF00551">
    <property type="entry name" value="Formyl_trans_N"/>
    <property type="match status" value="1"/>
</dbReference>
<dbReference type="FunFam" id="3.40.50.12230:FF:000003">
    <property type="entry name" value="methionyl-tRNA formyltransferase, mitochondrial"/>
    <property type="match status" value="1"/>
</dbReference>
<dbReference type="eggNOG" id="KOG3082">
    <property type="taxonomic scope" value="Eukaryota"/>
</dbReference>
<dbReference type="HOGENOM" id="CLU_033347_0_0_1"/>
<dbReference type="InterPro" id="IPR002376">
    <property type="entry name" value="Formyl_transf_N"/>
</dbReference>
<feature type="domain" description="Formyl transferase N-terminal" evidence="11">
    <location>
        <begin position="74"/>
        <end position="174"/>
    </location>
</feature>
<dbReference type="FunCoup" id="T1FZH3">
    <property type="interactions" value="557"/>
</dbReference>
<evidence type="ECO:0000313" key="14">
    <source>
        <dbReference type="EnsemblMetazoa" id="HelroP68612"/>
    </source>
</evidence>
<dbReference type="SUPFAM" id="SSF53328">
    <property type="entry name" value="Formyltransferase"/>
    <property type="match status" value="1"/>
</dbReference>
<dbReference type="PANTHER" id="PTHR11138">
    <property type="entry name" value="METHIONYL-TRNA FORMYLTRANSFERASE"/>
    <property type="match status" value="1"/>
</dbReference>
<evidence type="ECO:0000313" key="15">
    <source>
        <dbReference type="Proteomes" id="UP000015101"/>
    </source>
</evidence>
<evidence type="ECO:0000256" key="9">
    <source>
        <dbReference type="ARBA" id="ARBA00052555"/>
    </source>
</evidence>
<evidence type="ECO:0000313" key="13">
    <source>
        <dbReference type="EMBL" id="ESN94616.1"/>
    </source>
</evidence>
<dbReference type="STRING" id="6412.T1FZH3"/>
<keyword evidence="7" id="KW-0809">Transit peptide</keyword>
<evidence type="ECO:0000259" key="12">
    <source>
        <dbReference type="Pfam" id="PF02911"/>
    </source>
</evidence>
<dbReference type="InterPro" id="IPR041711">
    <property type="entry name" value="Met-tRNA-FMT_N"/>
</dbReference>
<proteinExistence type="inferred from homology"/>
<comment type="subcellular location">
    <subcellularLocation>
        <location evidence="1">Mitochondrion</location>
    </subcellularLocation>
</comment>